<dbReference type="Pfam" id="PF04000">
    <property type="entry name" value="Sas10_Utp3"/>
    <property type="match status" value="1"/>
</dbReference>
<dbReference type="GO" id="GO:0000462">
    <property type="term" value="P:maturation of SSU-rRNA from tricistronic rRNA transcript (SSU-rRNA, 5.8S rRNA, LSU-rRNA)"/>
    <property type="evidence" value="ECO:0007669"/>
    <property type="project" value="TreeGrafter"/>
</dbReference>
<protein>
    <recommendedName>
        <fullName evidence="4">Neuroguidin</fullName>
    </recommendedName>
</protein>
<gene>
    <name evidence="2" type="ORF">RJ639_024067</name>
</gene>
<organism evidence="2 3">
    <name type="scientific">Escallonia herrerae</name>
    <dbReference type="NCBI Taxonomy" id="1293975"/>
    <lineage>
        <taxon>Eukaryota</taxon>
        <taxon>Viridiplantae</taxon>
        <taxon>Streptophyta</taxon>
        <taxon>Embryophyta</taxon>
        <taxon>Tracheophyta</taxon>
        <taxon>Spermatophyta</taxon>
        <taxon>Magnoliopsida</taxon>
        <taxon>eudicotyledons</taxon>
        <taxon>Gunneridae</taxon>
        <taxon>Pentapetalae</taxon>
        <taxon>asterids</taxon>
        <taxon>campanulids</taxon>
        <taxon>Escalloniales</taxon>
        <taxon>Escalloniaceae</taxon>
        <taxon>Escallonia</taxon>
    </lineage>
</organism>
<keyword evidence="3" id="KW-1185">Reference proteome</keyword>
<reference evidence="2" key="1">
    <citation type="submission" date="2022-12" db="EMBL/GenBank/DDBJ databases">
        <title>Draft genome assemblies for two species of Escallonia (Escalloniales).</title>
        <authorList>
            <person name="Chanderbali A."/>
            <person name="Dervinis C."/>
            <person name="Anghel I."/>
            <person name="Soltis D."/>
            <person name="Soltis P."/>
            <person name="Zapata F."/>
        </authorList>
    </citation>
    <scope>NUCLEOTIDE SEQUENCE</scope>
    <source>
        <strain evidence="2">UCBG64.0493</strain>
        <tissue evidence="2">Leaf</tissue>
    </source>
</reference>
<evidence type="ECO:0000313" key="2">
    <source>
        <dbReference type="EMBL" id="KAK2999490.1"/>
    </source>
</evidence>
<dbReference type="AlphaFoldDB" id="A0AA89AE74"/>
<dbReference type="PANTHER" id="PTHR13237">
    <property type="entry name" value="SOMETHING ABOUT SILENCING PROTEIN 10-RELATED"/>
    <property type="match status" value="1"/>
</dbReference>
<dbReference type="InterPro" id="IPR007146">
    <property type="entry name" value="Sas10/Utp3/C1D"/>
</dbReference>
<proteinExistence type="predicted"/>
<evidence type="ECO:0000256" key="1">
    <source>
        <dbReference type="SAM" id="Coils"/>
    </source>
</evidence>
<dbReference type="EMBL" id="JAVXUP010003266">
    <property type="protein sequence ID" value="KAK2999490.1"/>
    <property type="molecule type" value="Genomic_DNA"/>
</dbReference>
<dbReference type="PANTHER" id="PTHR13237:SF9">
    <property type="entry name" value="NEUROGUIDIN"/>
    <property type="match status" value="1"/>
</dbReference>
<evidence type="ECO:0000313" key="3">
    <source>
        <dbReference type="Proteomes" id="UP001188597"/>
    </source>
</evidence>
<sequence>MKAGLDAVTSKVEVLTEKVKADHFPTADGISYLEAKHLLLLNYCQSLVYYLLRKAKGLSIKGHPVVRSLVEIRLFLEKIRPIDKKLQYQIQKFTRVDTTAAEKIGSSDKEVDATQNMDDLLKLRPNPDMLESKTSAASEDATGVYRPPKFAPASMAEDKISREERNALRKEKQALRQARQSTYVRELMNDLEGRPEEVKEFVGTESRELTEYKEKLEDRARREEDLFTRAPLTKLEKKKMKHMKKSRNGLQGLTESFFDEIKTLPVEDDVGGQITGFENNVDGDRKFKRRKVVQDETHHKNQTAKNEKGAQAYTFWQIWQGKSQNIDGNRHYKGIKSSY</sequence>
<keyword evidence="1" id="KW-0175">Coiled coil</keyword>
<name>A0AA89AE74_9ASTE</name>
<accession>A0AA89AE74</accession>
<feature type="coiled-coil region" evidence="1">
    <location>
        <begin position="153"/>
        <end position="181"/>
    </location>
</feature>
<comment type="caution">
    <text evidence="2">The sequence shown here is derived from an EMBL/GenBank/DDBJ whole genome shotgun (WGS) entry which is preliminary data.</text>
</comment>
<dbReference type="GO" id="GO:0032040">
    <property type="term" value="C:small-subunit processome"/>
    <property type="evidence" value="ECO:0007669"/>
    <property type="project" value="TreeGrafter"/>
</dbReference>
<dbReference type="Proteomes" id="UP001188597">
    <property type="component" value="Unassembled WGS sequence"/>
</dbReference>
<evidence type="ECO:0008006" key="4">
    <source>
        <dbReference type="Google" id="ProtNLM"/>
    </source>
</evidence>